<reference evidence="4 5" key="1">
    <citation type="submission" date="2019-12" db="EMBL/GenBank/DDBJ databases">
        <authorList>
            <person name="Huq M.A."/>
        </authorList>
    </citation>
    <scope>NUCLEOTIDE SEQUENCE [LARGE SCALE GENOMIC DNA]</scope>
    <source>
        <strain evidence="4 5">MAH-18</strain>
    </source>
</reference>
<gene>
    <name evidence="4" type="ORF">GON03_20905</name>
</gene>
<dbReference type="SUPFAM" id="SSF48208">
    <property type="entry name" value="Six-hairpin glycosidases"/>
    <property type="match status" value="1"/>
</dbReference>
<protein>
    <submittedName>
        <fullName evidence="4">Amylo-alpha-1,6-glucosidase</fullName>
    </submittedName>
</protein>
<evidence type="ECO:0000313" key="4">
    <source>
        <dbReference type="EMBL" id="MVQ51647.1"/>
    </source>
</evidence>
<evidence type="ECO:0000259" key="3">
    <source>
        <dbReference type="Pfam" id="PF22422"/>
    </source>
</evidence>
<accession>A0A6L6XYB5</accession>
<sequence>MTAPRSPGQRLRQAVATAYARRSGTGGPSEGGRPSGRSDTAGRRRTRPASAARSPGTAHRIRCSSHFPPRHRCRPSPPQCPNTRTRQTWCGRHAPGRISSGCVGHRGRMSEFNSAADGVPAGGRHDLVTVDGRCFAISAEAGDMVAGTHGLVYDDLRHLSRLQLTVNGDRVELLGASTPTPLSAVVVSRVVARVDGDGDGDGADPGQGTIGTEHRGDHAGVLLIRRRSLAGCLLEELTLRNPHPMPVSVHVQLEVAADFAHVFDVKSGTADRERASVAVDPSGTWTLGSPRDPQDSTRVLMEPRPDEVDPDGGAATWRLQVPGQGEVTVAVTVQPVSAGVPADLERPAALARGTAVRELSAWRAGLPSAVSLDPRLPTAIDQALIDLAALRIVDEAHPERTVVAAGAPWFMTLFGRDSLLTAWMTLPFDGSLAAGVLAGLAELQGRVDDPASEEQPGRIVHELRRHGGSGPFSSRNRYYGTVDATPLFVALAAEAWRWRAIDEGTLRDLAPAVGRAIDWTIGAGDSNGDGFVDYRRRDAHGLANQGWKDSWDGITRADGTLPQAPLALVEVQGYAYAALTGAAALATTVDIGHDADDLLRRAQVLKDRFNETFWDRRGWFVLGLDGDGRPIDSLTTNPGHALWSGIADDDKARQYVERLVDRDLWTGWGLRTLASSMAAYDPLSYHNGSVWPHDTALCVAGAARYGHWDAVDLLVDGALEATRHFGGRPPELFAGLSRDDVAMPVAYPSSCSPQAWASASVLLLVRTMLGLEPTADGSGVELVRGDLSGVPDLALSALEFAGRPMSVDVQAGSGRVTLGPSAQPWSSGP</sequence>
<feature type="compositionally biased region" description="Gly residues" evidence="1">
    <location>
        <begin position="24"/>
        <end position="34"/>
    </location>
</feature>
<dbReference type="Gene3D" id="1.50.10.10">
    <property type="match status" value="1"/>
</dbReference>
<keyword evidence="5" id="KW-1185">Reference proteome</keyword>
<dbReference type="EMBL" id="WSEK01000005">
    <property type="protein sequence ID" value="MVQ51647.1"/>
    <property type="molecule type" value="Genomic_DNA"/>
</dbReference>
<dbReference type="Pfam" id="PF22422">
    <property type="entry name" value="MGH1-like_GH"/>
    <property type="match status" value="1"/>
</dbReference>
<dbReference type="Proteomes" id="UP000473525">
    <property type="component" value="Unassembled WGS sequence"/>
</dbReference>
<evidence type="ECO:0000259" key="2">
    <source>
        <dbReference type="Pfam" id="PF14742"/>
    </source>
</evidence>
<dbReference type="GO" id="GO:0005975">
    <property type="term" value="P:carbohydrate metabolic process"/>
    <property type="evidence" value="ECO:0007669"/>
    <property type="project" value="InterPro"/>
</dbReference>
<dbReference type="Pfam" id="PF14742">
    <property type="entry name" value="GDE_N_bis"/>
    <property type="match status" value="1"/>
</dbReference>
<proteinExistence type="predicted"/>
<dbReference type="InterPro" id="IPR008928">
    <property type="entry name" value="6-hairpin_glycosidase_sf"/>
</dbReference>
<evidence type="ECO:0000313" key="5">
    <source>
        <dbReference type="Proteomes" id="UP000473525"/>
    </source>
</evidence>
<feature type="compositionally biased region" description="Basic residues" evidence="1">
    <location>
        <begin position="59"/>
        <end position="74"/>
    </location>
</feature>
<dbReference type="InterPro" id="IPR054491">
    <property type="entry name" value="MGH1-like_GH"/>
</dbReference>
<feature type="region of interest" description="Disordered" evidence="1">
    <location>
        <begin position="1"/>
        <end position="87"/>
    </location>
</feature>
<feature type="region of interest" description="Disordered" evidence="1">
    <location>
        <begin position="276"/>
        <end position="295"/>
    </location>
</feature>
<dbReference type="InterPro" id="IPR032856">
    <property type="entry name" value="GDE_N_bis"/>
</dbReference>
<comment type="caution">
    <text evidence="4">The sequence shown here is derived from an EMBL/GenBank/DDBJ whole genome shotgun (WGS) entry which is preliminary data.</text>
</comment>
<feature type="domain" description="Mannosylglycerate hydrolase MGH1-like glycoside hydrolase" evidence="3">
    <location>
        <begin position="564"/>
        <end position="723"/>
    </location>
</feature>
<name>A0A6L6XYB5_9ACTN</name>
<feature type="domain" description="Putative glycogen debranching enzyme N-terminal" evidence="2">
    <location>
        <begin position="131"/>
        <end position="331"/>
    </location>
</feature>
<dbReference type="AlphaFoldDB" id="A0A6L6XYB5"/>
<dbReference type="InterPro" id="IPR012341">
    <property type="entry name" value="6hp_glycosidase-like_sf"/>
</dbReference>
<organism evidence="4 5">
    <name type="scientific">Nocardioides agri</name>
    <dbReference type="NCBI Taxonomy" id="2682843"/>
    <lineage>
        <taxon>Bacteria</taxon>
        <taxon>Bacillati</taxon>
        <taxon>Actinomycetota</taxon>
        <taxon>Actinomycetes</taxon>
        <taxon>Propionibacteriales</taxon>
        <taxon>Nocardioidaceae</taxon>
        <taxon>Nocardioides</taxon>
    </lineage>
</organism>
<evidence type="ECO:0000256" key="1">
    <source>
        <dbReference type="SAM" id="MobiDB-lite"/>
    </source>
</evidence>